<gene>
    <name evidence="1" type="ORF">GOP47_0014564</name>
</gene>
<comment type="caution">
    <text evidence="1">The sequence shown here is derived from an EMBL/GenBank/DDBJ whole genome shotgun (WGS) entry which is preliminary data.</text>
</comment>
<keyword evidence="2" id="KW-1185">Reference proteome</keyword>
<evidence type="ECO:0000313" key="2">
    <source>
        <dbReference type="Proteomes" id="UP000886520"/>
    </source>
</evidence>
<protein>
    <submittedName>
        <fullName evidence="1">Uncharacterized protein</fullName>
    </submittedName>
</protein>
<evidence type="ECO:0000313" key="1">
    <source>
        <dbReference type="EMBL" id="KAI5070221.1"/>
    </source>
</evidence>
<reference evidence="1" key="1">
    <citation type="submission" date="2021-01" db="EMBL/GenBank/DDBJ databases">
        <title>Adiantum capillus-veneris genome.</title>
        <authorList>
            <person name="Fang Y."/>
            <person name="Liao Q."/>
        </authorList>
    </citation>
    <scope>NUCLEOTIDE SEQUENCE</scope>
    <source>
        <strain evidence="1">H3</strain>
        <tissue evidence="1">Leaf</tissue>
    </source>
</reference>
<dbReference type="EMBL" id="JABFUD020000014">
    <property type="protein sequence ID" value="KAI5070221.1"/>
    <property type="molecule type" value="Genomic_DNA"/>
</dbReference>
<dbReference type="AlphaFoldDB" id="A0A9D4ULV2"/>
<dbReference type="Proteomes" id="UP000886520">
    <property type="component" value="Chromosome 14"/>
</dbReference>
<accession>A0A9D4ULV2</accession>
<sequence>MIIQIAPVLSLALRLHGAGTPRQKVIIMCVVCECGSIYSSTDCLFMEVGSKTQKYNILLMTSHIKKESRLQGYIDQGYFDPVVVMYLQRQRKKHLDYQLLQRVLLLSMPILQQVSHLWSPLFINALQNVAHLAAD</sequence>
<name>A0A9D4ULV2_ADICA</name>
<organism evidence="1 2">
    <name type="scientific">Adiantum capillus-veneris</name>
    <name type="common">Maidenhair fern</name>
    <dbReference type="NCBI Taxonomy" id="13818"/>
    <lineage>
        <taxon>Eukaryota</taxon>
        <taxon>Viridiplantae</taxon>
        <taxon>Streptophyta</taxon>
        <taxon>Embryophyta</taxon>
        <taxon>Tracheophyta</taxon>
        <taxon>Polypodiopsida</taxon>
        <taxon>Polypodiidae</taxon>
        <taxon>Polypodiales</taxon>
        <taxon>Pteridineae</taxon>
        <taxon>Pteridaceae</taxon>
        <taxon>Vittarioideae</taxon>
        <taxon>Adiantum</taxon>
    </lineage>
</organism>
<proteinExistence type="predicted"/>